<name>A0A090AQ87_9GAMM</name>
<dbReference type="SUPFAM" id="SSF56436">
    <property type="entry name" value="C-type lectin-like"/>
    <property type="match status" value="1"/>
</dbReference>
<keyword evidence="4" id="KW-1185">Reference proteome</keyword>
<reference evidence="3" key="1">
    <citation type="journal article" date="2014" name="ISME J.">
        <title>Ecophysiology of Thioploca ingrica as revealed by the complete genome sequence supplemented with proteomic evidence.</title>
        <authorList>
            <person name="Kojima H."/>
            <person name="Ogura Y."/>
            <person name="Yamamoto N."/>
            <person name="Togashi T."/>
            <person name="Mori H."/>
            <person name="Watanabe T."/>
            <person name="Nemoto F."/>
            <person name="Kurokawa K."/>
            <person name="Hayashi T."/>
            <person name="Fukui M."/>
        </authorList>
    </citation>
    <scope>NUCLEOTIDE SEQUENCE [LARGE SCALE GENOMIC DNA]</scope>
</reference>
<gene>
    <name evidence="3" type="ORF">THII_3483</name>
</gene>
<proteinExistence type="predicted"/>
<evidence type="ECO:0000256" key="1">
    <source>
        <dbReference type="SAM" id="Phobius"/>
    </source>
</evidence>
<dbReference type="AlphaFoldDB" id="A0A090AQ87"/>
<accession>A0A090AQ87</accession>
<dbReference type="HOGENOM" id="CLU_868603_0_0_6"/>
<evidence type="ECO:0000313" key="3">
    <source>
        <dbReference type="EMBL" id="BAP57780.1"/>
    </source>
</evidence>
<dbReference type="InterPro" id="IPR005532">
    <property type="entry name" value="SUMF_dom"/>
</dbReference>
<dbReference type="InterPro" id="IPR016187">
    <property type="entry name" value="CTDL_fold"/>
</dbReference>
<dbReference type="KEGG" id="tig:THII_3483"/>
<keyword evidence="1" id="KW-0812">Transmembrane</keyword>
<dbReference type="Proteomes" id="UP000031623">
    <property type="component" value="Chromosome"/>
</dbReference>
<dbReference type="Gene3D" id="3.90.1580.10">
    <property type="entry name" value="paralog of FGE (formylglycine-generating enzyme)"/>
    <property type="match status" value="1"/>
</dbReference>
<keyword evidence="1" id="KW-1133">Transmembrane helix</keyword>
<feature type="transmembrane region" description="Helical" evidence="1">
    <location>
        <begin position="56"/>
        <end position="73"/>
    </location>
</feature>
<dbReference type="InterPro" id="IPR042095">
    <property type="entry name" value="SUMF_sf"/>
</dbReference>
<dbReference type="Pfam" id="PF03781">
    <property type="entry name" value="FGE-sulfatase"/>
    <property type="match status" value="1"/>
</dbReference>
<evidence type="ECO:0000313" key="4">
    <source>
        <dbReference type="Proteomes" id="UP000031623"/>
    </source>
</evidence>
<evidence type="ECO:0000259" key="2">
    <source>
        <dbReference type="Pfam" id="PF03781"/>
    </source>
</evidence>
<organism evidence="3 4">
    <name type="scientific">Thioploca ingrica</name>
    <dbReference type="NCBI Taxonomy" id="40754"/>
    <lineage>
        <taxon>Bacteria</taxon>
        <taxon>Pseudomonadati</taxon>
        <taxon>Pseudomonadota</taxon>
        <taxon>Gammaproteobacteria</taxon>
        <taxon>Thiotrichales</taxon>
        <taxon>Thiotrichaceae</taxon>
        <taxon>Thioploca</taxon>
    </lineage>
</organism>
<dbReference type="EMBL" id="AP014633">
    <property type="protein sequence ID" value="BAP57780.1"/>
    <property type="molecule type" value="Genomic_DNA"/>
</dbReference>
<sequence length="320" mass="36534">MKQRIGICTNFGNCPTADSKRKVPITGGEDFCPSCGSQLTEYRSSKRSLTRLTERFLGLFILAGILFFAWQYLNVNSLWSAIHVEKTPLLTNPNCLLDQSPTQDQIVQAQQMLPMTHVPALTKYPIPRDIHPWIKTVDQITQEAFFIMRREVTISEFKRYVESLTEVEKTQLGYDWQQDRNGVPLPDDYPVSSVSWTAAQSYANWLTQITGCYLALPTYNQWISAVVQYAQPEQAVTRQQARSQFLHPIQRAQLPDNVVDLLGNLREWSVDTGSSEQACPNNGHYILGEDYKTWLQYISGQPTCETMALDTIGFRLVRLQ</sequence>
<dbReference type="STRING" id="40754.THII_3483"/>
<keyword evidence="1" id="KW-0472">Membrane</keyword>
<feature type="domain" description="Sulfatase-modifying factor enzyme-like" evidence="2">
    <location>
        <begin position="136"/>
        <end position="291"/>
    </location>
</feature>
<protein>
    <recommendedName>
        <fullName evidence="2">Sulfatase-modifying factor enzyme-like domain-containing protein</fullName>
    </recommendedName>
</protein>
<dbReference type="OrthoDB" id="9768004at2"/>